<dbReference type="PANTHER" id="PTHR43135">
    <property type="entry name" value="ALPHA-D-RIBOSE 1-METHYLPHOSPHONATE 5-TRIPHOSPHATE DIPHOSPHATASE"/>
    <property type="match status" value="1"/>
</dbReference>
<dbReference type="InterPro" id="IPR011059">
    <property type="entry name" value="Metal-dep_hydrolase_composite"/>
</dbReference>
<organism evidence="3 4">
    <name type="scientific">Colletotrichum trifolii</name>
    <dbReference type="NCBI Taxonomy" id="5466"/>
    <lineage>
        <taxon>Eukaryota</taxon>
        <taxon>Fungi</taxon>
        <taxon>Dikarya</taxon>
        <taxon>Ascomycota</taxon>
        <taxon>Pezizomycotina</taxon>
        <taxon>Sordariomycetes</taxon>
        <taxon>Hypocreomycetidae</taxon>
        <taxon>Glomerellales</taxon>
        <taxon>Glomerellaceae</taxon>
        <taxon>Colletotrichum</taxon>
        <taxon>Colletotrichum orbiculare species complex</taxon>
    </lineage>
</organism>
<feature type="domain" description="Amidohydrolase-related" evidence="2">
    <location>
        <begin position="96"/>
        <end position="279"/>
    </location>
</feature>
<evidence type="ECO:0000313" key="3">
    <source>
        <dbReference type="EMBL" id="TDZ71604.1"/>
    </source>
</evidence>
<protein>
    <recommendedName>
        <fullName evidence="2">Amidohydrolase-related domain-containing protein</fullName>
    </recommendedName>
</protein>
<dbReference type="AlphaFoldDB" id="A0A4R8RN47"/>
<dbReference type="InterPro" id="IPR006680">
    <property type="entry name" value="Amidohydro-rel"/>
</dbReference>
<dbReference type="STRING" id="5466.A0A4R8RN47"/>
<dbReference type="EMBL" id="RYZW01000010">
    <property type="protein sequence ID" value="TDZ71604.1"/>
    <property type="molecule type" value="Genomic_DNA"/>
</dbReference>
<sequence>MTLRRAPVPASGTSDRHPGQQPETNKAIPEKLVKPWKLPRQQTYLFVNANVVDTAKGVIVENTSVKMANGVIENVGTDTAATASPDAIVVDLKGKYLSPGLIDCHVHVSSVPGEPGLSGGFGMDATTSLLRQSFVCGRMLSKGFTTVRDTGGATLALKEAIQDGVFPGPRLFIANQALSQTGGHGDRRGAHDRSNPCCGGGTSPGLSSVVDGVPECIRATREQLRTGADFIKIMVGGGVASPTDGIEHTQFTAEEIRAVCEVARGHGTWVTAHATATCWTGRRRGSWRERGVWLTPTLVTYDAMASDRYAGFLPPENRRKNGEVLERGLESLRVAAAAGVGVCHGSDLLGPLQAEQSREFGIRRRALSDLQVLQGATVNAARMLRREGVLGQVRAGFAADLIVLNGNPLEDVSILDEPERSVLAVIKDGRVYTSRWSKLPEDVSEPAVLIE</sequence>
<dbReference type="Proteomes" id="UP000295703">
    <property type="component" value="Unassembled WGS sequence"/>
</dbReference>
<dbReference type="Pfam" id="PF01979">
    <property type="entry name" value="Amidohydro_1"/>
    <property type="match status" value="2"/>
</dbReference>
<name>A0A4R8RN47_COLTR</name>
<dbReference type="InterPro" id="IPR032466">
    <property type="entry name" value="Metal_Hydrolase"/>
</dbReference>
<dbReference type="InterPro" id="IPR051781">
    <property type="entry name" value="Metallo-dep_Hydrolase"/>
</dbReference>
<dbReference type="SUPFAM" id="SSF51338">
    <property type="entry name" value="Composite domain of metallo-dependent hydrolases"/>
    <property type="match status" value="1"/>
</dbReference>
<dbReference type="SUPFAM" id="SSF51556">
    <property type="entry name" value="Metallo-dependent hydrolases"/>
    <property type="match status" value="1"/>
</dbReference>
<dbReference type="CDD" id="cd01299">
    <property type="entry name" value="Met_dep_hydrolase_A"/>
    <property type="match status" value="1"/>
</dbReference>
<accession>A0A4R8RN47</accession>
<dbReference type="InterPro" id="IPR057744">
    <property type="entry name" value="OTAase-like"/>
</dbReference>
<feature type="region of interest" description="Disordered" evidence="1">
    <location>
        <begin position="1"/>
        <end position="28"/>
    </location>
</feature>
<gene>
    <name evidence="3" type="ORF">CTRI78_v001983</name>
</gene>
<dbReference type="Gene3D" id="3.20.20.140">
    <property type="entry name" value="Metal-dependent hydrolases"/>
    <property type="match status" value="2"/>
</dbReference>
<feature type="domain" description="Amidohydrolase-related" evidence="2">
    <location>
        <begin position="287"/>
        <end position="431"/>
    </location>
</feature>
<proteinExistence type="predicted"/>
<keyword evidence="4" id="KW-1185">Reference proteome</keyword>
<evidence type="ECO:0000313" key="4">
    <source>
        <dbReference type="Proteomes" id="UP000295703"/>
    </source>
</evidence>
<comment type="caution">
    <text evidence="3">The sequence shown here is derived from an EMBL/GenBank/DDBJ whole genome shotgun (WGS) entry which is preliminary data.</text>
</comment>
<evidence type="ECO:0000256" key="1">
    <source>
        <dbReference type="SAM" id="MobiDB-lite"/>
    </source>
</evidence>
<dbReference type="PANTHER" id="PTHR43135:SF3">
    <property type="entry name" value="ALPHA-D-RIBOSE 1-METHYLPHOSPHONATE 5-TRIPHOSPHATE DIPHOSPHATASE"/>
    <property type="match status" value="1"/>
</dbReference>
<dbReference type="Gene3D" id="2.30.40.10">
    <property type="entry name" value="Urease, subunit C, domain 1"/>
    <property type="match status" value="1"/>
</dbReference>
<dbReference type="GO" id="GO:0016810">
    <property type="term" value="F:hydrolase activity, acting on carbon-nitrogen (but not peptide) bonds"/>
    <property type="evidence" value="ECO:0007669"/>
    <property type="project" value="InterPro"/>
</dbReference>
<reference evidence="3 4" key="1">
    <citation type="submission" date="2018-12" db="EMBL/GenBank/DDBJ databases">
        <title>Genome sequence and assembly of Colletotrichum trifolii.</title>
        <authorList>
            <person name="Gan P."/>
            <person name="Shirasu K."/>
        </authorList>
    </citation>
    <scope>NUCLEOTIDE SEQUENCE [LARGE SCALE GENOMIC DNA]</scope>
    <source>
        <strain evidence="3 4">543-2</strain>
    </source>
</reference>
<evidence type="ECO:0000259" key="2">
    <source>
        <dbReference type="Pfam" id="PF01979"/>
    </source>
</evidence>